<accession>K9WBP1</accession>
<name>K9WBP1_9CYAN</name>
<reference evidence="1 2" key="1">
    <citation type="submission" date="2012-06" db="EMBL/GenBank/DDBJ databases">
        <title>Finished chromosome of genome of Microcoleus sp. PCC 7113.</title>
        <authorList>
            <consortium name="US DOE Joint Genome Institute"/>
            <person name="Gugger M."/>
            <person name="Coursin T."/>
            <person name="Rippka R."/>
            <person name="Tandeau De Marsac N."/>
            <person name="Huntemann M."/>
            <person name="Wei C.-L."/>
            <person name="Han J."/>
            <person name="Detter J.C."/>
            <person name="Han C."/>
            <person name="Tapia R."/>
            <person name="Chen A."/>
            <person name="Kyrpides N."/>
            <person name="Mavromatis K."/>
            <person name="Markowitz V."/>
            <person name="Szeto E."/>
            <person name="Ivanova N."/>
            <person name="Pagani I."/>
            <person name="Pati A."/>
            <person name="Goodwin L."/>
            <person name="Nordberg H.P."/>
            <person name="Cantor M.N."/>
            <person name="Hua S.X."/>
            <person name="Woyke T."/>
            <person name="Kerfeld C.A."/>
        </authorList>
    </citation>
    <scope>NUCLEOTIDE SEQUENCE [LARGE SCALE GENOMIC DNA]</scope>
    <source>
        <strain evidence="1 2">PCC 7113</strain>
    </source>
</reference>
<protein>
    <submittedName>
        <fullName evidence="1">Uncharacterized protein</fullName>
    </submittedName>
</protein>
<dbReference type="eggNOG" id="ENOG5030PKM">
    <property type="taxonomic scope" value="Bacteria"/>
</dbReference>
<proteinExistence type="predicted"/>
<evidence type="ECO:0000313" key="2">
    <source>
        <dbReference type="Proteomes" id="UP000010471"/>
    </source>
</evidence>
<dbReference type="HOGENOM" id="CLU_189122_0_0_3"/>
<sequence>MNTMLNIGDYALHKTTGKIGQVVAYGHEMIDNAYLATLKVEVVDDAKMNKKTFVEDVTSNWMPVQSVEISEHEISHKVRDKSSNMLTRV</sequence>
<organism evidence="1 2">
    <name type="scientific">Allocoleopsis franciscana PCC 7113</name>
    <dbReference type="NCBI Taxonomy" id="1173027"/>
    <lineage>
        <taxon>Bacteria</taxon>
        <taxon>Bacillati</taxon>
        <taxon>Cyanobacteriota</taxon>
        <taxon>Cyanophyceae</taxon>
        <taxon>Coleofasciculales</taxon>
        <taxon>Coleofasciculaceae</taxon>
        <taxon>Allocoleopsis</taxon>
        <taxon>Allocoleopsis franciscana</taxon>
    </lineage>
</organism>
<dbReference type="RefSeq" id="WP_015181957.1">
    <property type="nucleotide sequence ID" value="NC_019738.1"/>
</dbReference>
<evidence type="ECO:0000313" key="1">
    <source>
        <dbReference type="EMBL" id="AFZ17805.1"/>
    </source>
</evidence>
<dbReference type="KEGG" id="mic:Mic7113_1956"/>
<dbReference type="EMBL" id="CP003630">
    <property type="protein sequence ID" value="AFZ17805.1"/>
    <property type="molecule type" value="Genomic_DNA"/>
</dbReference>
<gene>
    <name evidence="1" type="ORF">Mic7113_1956</name>
</gene>
<dbReference type="Proteomes" id="UP000010471">
    <property type="component" value="Chromosome"/>
</dbReference>
<keyword evidence="2" id="KW-1185">Reference proteome</keyword>
<dbReference type="AlphaFoldDB" id="K9WBP1"/>